<keyword evidence="2" id="KW-0812">Transmembrane</keyword>
<sequence>MSLSPVARLKLDELFVRWLTDDGTQRYLRQSLSFLKTGDTASAKKAINHICVAGPAVASFSSSHQKNNDCNFETRYPPLETNNRPNSSLGFVPTAPRPNTPPCLPLQHAGKLLSPRSPRRSTTSPVLSHTSVKFKREREADGAVADMDRAFVSALQIIVYWAIVAGHAASGYSLLVGIPLLPLLVLQIALIYHVWSTLTKRLTHSTADANLDATSVTPVSQL</sequence>
<dbReference type="OrthoDB" id="6153140at2759"/>
<dbReference type="AlphaFoldDB" id="A0A183T5X9"/>
<keyword evidence="2" id="KW-0472">Membrane</keyword>
<dbReference type="EMBL" id="UYSU01036865">
    <property type="protein sequence ID" value="VDL98262.1"/>
    <property type="molecule type" value="Genomic_DNA"/>
</dbReference>
<evidence type="ECO:0000256" key="1">
    <source>
        <dbReference type="SAM" id="MobiDB-lite"/>
    </source>
</evidence>
<feature type="region of interest" description="Disordered" evidence="1">
    <location>
        <begin position="109"/>
        <end position="130"/>
    </location>
</feature>
<evidence type="ECO:0000313" key="4">
    <source>
        <dbReference type="Proteomes" id="UP000275846"/>
    </source>
</evidence>
<evidence type="ECO:0000313" key="5">
    <source>
        <dbReference type="WBParaSite" id="SSLN_0001232701-mRNA-1"/>
    </source>
</evidence>
<evidence type="ECO:0000313" key="3">
    <source>
        <dbReference type="EMBL" id="VDL98262.1"/>
    </source>
</evidence>
<protein>
    <submittedName>
        <fullName evidence="5">DUF1084 domain-containing protein</fullName>
    </submittedName>
</protein>
<gene>
    <name evidence="3" type="ORF">SSLN_LOCUS11877</name>
</gene>
<accession>A0A183T5X9</accession>
<reference evidence="5" key="1">
    <citation type="submission" date="2016-06" db="UniProtKB">
        <authorList>
            <consortium name="WormBaseParasite"/>
        </authorList>
    </citation>
    <scope>IDENTIFICATION</scope>
</reference>
<name>A0A183T5X9_SCHSO</name>
<keyword evidence="4" id="KW-1185">Reference proteome</keyword>
<feature type="transmembrane region" description="Helical" evidence="2">
    <location>
        <begin position="150"/>
        <end position="168"/>
    </location>
</feature>
<reference evidence="3 4" key="2">
    <citation type="submission" date="2018-11" db="EMBL/GenBank/DDBJ databases">
        <authorList>
            <consortium name="Pathogen Informatics"/>
        </authorList>
    </citation>
    <scope>NUCLEOTIDE SEQUENCE [LARGE SCALE GENOMIC DNA]</scope>
    <source>
        <strain evidence="3 4">NST_G2</strain>
    </source>
</reference>
<organism evidence="5">
    <name type="scientific">Schistocephalus solidus</name>
    <name type="common">Tapeworm</name>
    <dbReference type="NCBI Taxonomy" id="70667"/>
    <lineage>
        <taxon>Eukaryota</taxon>
        <taxon>Metazoa</taxon>
        <taxon>Spiralia</taxon>
        <taxon>Lophotrochozoa</taxon>
        <taxon>Platyhelminthes</taxon>
        <taxon>Cestoda</taxon>
        <taxon>Eucestoda</taxon>
        <taxon>Diphyllobothriidea</taxon>
        <taxon>Diphyllobothriidae</taxon>
        <taxon>Schistocephalus</taxon>
    </lineage>
</organism>
<keyword evidence="2" id="KW-1133">Transmembrane helix</keyword>
<proteinExistence type="predicted"/>
<dbReference type="WBParaSite" id="SSLN_0001232701-mRNA-1">
    <property type="protein sequence ID" value="SSLN_0001232701-mRNA-1"/>
    <property type="gene ID" value="SSLN_0001232701"/>
</dbReference>
<feature type="transmembrane region" description="Helical" evidence="2">
    <location>
        <begin position="174"/>
        <end position="195"/>
    </location>
</feature>
<dbReference type="Proteomes" id="UP000275846">
    <property type="component" value="Unassembled WGS sequence"/>
</dbReference>
<evidence type="ECO:0000256" key="2">
    <source>
        <dbReference type="SAM" id="Phobius"/>
    </source>
</evidence>
<feature type="compositionally biased region" description="Low complexity" evidence="1">
    <location>
        <begin position="112"/>
        <end position="128"/>
    </location>
</feature>